<gene>
    <name evidence="3" type="ORF">GSONMT00018549001</name>
</gene>
<reference evidence="3" key="2">
    <citation type="submission" date="2014-03" db="EMBL/GenBank/DDBJ databases">
        <authorList>
            <person name="Genoscope - CEA"/>
        </authorList>
    </citation>
    <scope>NUCLEOTIDE SEQUENCE</scope>
</reference>
<feature type="transmembrane region" description="Helical" evidence="2">
    <location>
        <begin position="24"/>
        <end position="47"/>
    </location>
</feature>
<evidence type="ECO:0000313" key="3">
    <source>
        <dbReference type="EMBL" id="CDQ98353.1"/>
    </source>
</evidence>
<feature type="region of interest" description="Disordered" evidence="1">
    <location>
        <begin position="50"/>
        <end position="80"/>
    </location>
</feature>
<evidence type="ECO:0000313" key="4">
    <source>
        <dbReference type="Proteomes" id="UP000193380"/>
    </source>
</evidence>
<reference evidence="3" key="1">
    <citation type="journal article" date="2014" name="Nat. Commun.">
        <title>The rainbow trout genome provides novel insights into evolution after whole-genome duplication in vertebrates.</title>
        <authorList>
            <person name="Berthelot C."/>
            <person name="Brunet F."/>
            <person name="Chalopin D."/>
            <person name="Juanchich A."/>
            <person name="Bernard M."/>
            <person name="Noel B."/>
            <person name="Bento P."/>
            <person name="Da Silva C."/>
            <person name="Labadie K."/>
            <person name="Alberti A."/>
            <person name="Aury J.M."/>
            <person name="Louis A."/>
            <person name="Dehais P."/>
            <person name="Bardou P."/>
            <person name="Montfort J."/>
            <person name="Klopp C."/>
            <person name="Cabau C."/>
            <person name="Gaspin C."/>
            <person name="Thorgaard G.H."/>
            <person name="Boussaha M."/>
            <person name="Quillet E."/>
            <person name="Guyomard R."/>
            <person name="Galiana D."/>
            <person name="Bobe J."/>
            <person name="Volff J.N."/>
            <person name="Genet C."/>
            <person name="Wincker P."/>
            <person name="Jaillon O."/>
            <person name="Roest Crollius H."/>
            <person name="Guiguen Y."/>
        </authorList>
    </citation>
    <scope>NUCLEOTIDE SEQUENCE [LARGE SCALE GENOMIC DNA]</scope>
</reference>
<organism evidence="3 4">
    <name type="scientific">Oncorhynchus mykiss</name>
    <name type="common">Rainbow trout</name>
    <name type="synonym">Salmo gairdneri</name>
    <dbReference type="NCBI Taxonomy" id="8022"/>
    <lineage>
        <taxon>Eukaryota</taxon>
        <taxon>Metazoa</taxon>
        <taxon>Chordata</taxon>
        <taxon>Craniata</taxon>
        <taxon>Vertebrata</taxon>
        <taxon>Euteleostomi</taxon>
        <taxon>Actinopterygii</taxon>
        <taxon>Neopterygii</taxon>
        <taxon>Teleostei</taxon>
        <taxon>Protacanthopterygii</taxon>
        <taxon>Salmoniformes</taxon>
        <taxon>Salmonidae</taxon>
        <taxon>Salmoninae</taxon>
        <taxon>Oncorhynchus</taxon>
    </lineage>
</organism>
<dbReference type="EMBL" id="FR936898">
    <property type="protein sequence ID" value="CDQ98353.1"/>
    <property type="molecule type" value="Genomic_DNA"/>
</dbReference>
<keyword evidence="2" id="KW-0472">Membrane</keyword>
<evidence type="ECO:0000256" key="2">
    <source>
        <dbReference type="SAM" id="Phobius"/>
    </source>
</evidence>
<sequence length="92" mass="10043">MLWQDQCGEQGSCYLYQNSAMSRYTLIAGIIYKVLGMMFFLLASVLYKPPPESPQSSCESTDHGAGDSGGETGDLSIKDLPPKIITNVHARL</sequence>
<name>A0A060Z2Q8_ONCMY</name>
<proteinExistence type="predicted"/>
<evidence type="ECO:0000256" key="1">
    <source>
        <dbReference type="SAM" id="MobiDB-lite"/>
    </source>
</evidence>
<dbReference type="AlphaFoldDB" id="A0A060Z2Q8"/>
<dbReference type="STRING" id="8022.A0A060Z2Q8"/>
<keyword evidence="2" id="KW-0812">Transmembrane</keyword>
<keyword evidence="2" id="KW-1133">Transmembrane helix</keyword>
<accession>A0A060Z2Q8</accession>
<dbReference type="PaxDb" id="8022-A0A060Z2Q8"/>
<dbReference type="Proteomes" id="UP000193380">
    <property type="component" value="Unassembled WGS sequence"/>
</dbReference>
<protein>
    <submittedName>
        <fullName evidence="3">Uncharacterized protein</fullName>
    </submittedName>
</protein>